<feature type="transmembrane region" description="Helical" evidence="1">
    <location>
        <begin position="7"/>
        <end position="26"/>
    </location>
</feature>
<keyword evidence="3" id="KW-1185">Reference proteome</keyword>
<feature type="transmembrane region" description="Helical" evidence="1">
    <location>
        <begin position="191"/>
        <end position="212"/>
    </location>
</feature>
<proteinExistence type="predicted"/>
<feature type="transmembrane region" description="Helical" evidence="1">
    <location>
        <begin position="246"/>
        <end position="268"/>
    </location>
</feature>
<evidence type="ECO:0000313" key="3">
    <source>
        <dbReference type="Proteomes" id="UP001501170"/>
    </source>
</evidence>
<name>A0ABN3HMZ0_9ACTN</name>
<dbReference type="RefSeq" id="WP_006896939.1">
    <property type="nucleotide sequence ID" value="NZ_BAAARB010000013.1"/>
</dbReference>
<protein>
    <submittedName>
        <fullName evidence="2">Uncharacterized protein</fullName>
    </submittedName>
</protein>
<gene>
    <name evidence="2" type="ORF">GCM10009855_25590</name>
</gene>
<evidence type="ECO:0000313" key="2">
    <source>
        <dbReference type="EMBL" id="GAA2384231.1"/>
    </source>
</evidence>
<keyword evidence="1" id="KW-0812">Transmembrane</keyword>
<comment type="caution">
    <text evidence="2">The sequence shown here is derived from an EMBL/GenBank/DDBJ whole genome shotgun (WGS) entry which is preliminary data.</text>
</comment>
<organism evidence="2 3">
    <name type="scientific">Gordonia cholesterolivorans</name>
    <dbReference type="NCBI Taxonomy" id="559625"/>
    <lineage>
        <taxon>Bacteria</taxon>
        <taxon>Bacillati</taxon>
        <taxon>Actinomycetota</taxon>
        <taxon>Actinomycetes</taxon>
        <taxon>Mycobacteriales</taxon>
        <taxon>Gordoniaceae</taxon>
        <taxon>Gordonia</taxon>
    </lineage>
</organism>
<evidence type="ECO:0000256" key="1">
    <source>
        <dbReference type="SAM" id="Phobius"/>
    </source>
</evidence>
<keyword evidence="1" id="KW-0472">Membrane</keyword>
<feature type="transmembrane region" description="Helical" evidence="1">
    <location>
        <begin position="165"/>
        <end position="184"/>
    </location>
</feature>
<sequence length="273" mass="28442">MRSVVSGLFTVVAMICMIVAVPSMWLSQRVVSSDGFTSSAAEAAHSSEVQDYFAQKVAASVEENTGSKVASDLVLPAAKNYARSDGFVEDFSEVARQQHSWLFTAPAPDADLHIMELDISPMINRVIASAPIPVPVSIGHPVIVTIDQSQITAGSLEDSGKIIDVVSWVTVIGAVIAAVIALLVANRRSTVLAWLGVGAVLAGVAGWGLAAFTKHIVSERLADTEQAARSTIEVVVGVIADHLTTVSLFVGVAGAVVAVVGVIARVAAGRRYA</sequence>
<dbReference type="EMBL" id="BAAARB010000013">
    <property type="protein sequence ID" value="GAA2384231.1"/>
    <property type="molecule type" value="Genomic_DNA"/>
</dbReference>
<accession>A0ABN3HMZ0</accession>
<reference evidence="2 3" key="1">
    <citation type="journal article" date="2019" name="Int. J. Syst. Evol. Microbiol.">
        <title>The Global Catalogue of Microorganisms (GCM) 10K type strain sequencing project: providing services to taxonomists for standard genome sequencing and annotation.</title>
        <authorList>
            <consortium name="The Broad Institute Genomics Platform"/>
            <consortium name="The Broad Institute Genome Sequencing Center for Infectious Disease"/>
            <person name="Wu L."/>
            <person name="Ma J."/>
        </authorList>
    </citation>
    <scope>NUCLEOTIDE SEQUENCE [LARGE SCALE GENOMIC DNA]</scope>
    <source>
        <strain evidence="2 3">JCM 16227</strain>
    </source>
</reference>
<dbReference type="Proteomes" id="UP001501170">
    <property type="component" value="Unassembled WGS sequence"/>
</dbReference>
<keyword evidence="1" id="KW-1133">Transmembrane helix</keyword>